<keyword evidence="1" id="KW-0472">Membrane</keyword>
<keyword evidence="3" id="KW-1185">Reference proteome</keyword>
<dbReference type="AlphaFoldDB" id="A0A5C6AKA8"/>
<protein>
    <submittedName>
        <fullName evidence="2">Uncharacterized protein</fullName>
    </submittedName>
</protein>
<comment type="caution">
    <text evidence="2">The sequence shown here is derived from an EMBL/GenBank/DDBJ whole genome shotgun (WGS) entry which is preliminary data.</text>
</comment>
<dbReference type="Proteomes" id="UP000317421">
    <property type="component" value="Unassembled WGS sequence"/>
</dbReference>
<sequence>MSHTPVTIPAGQPIPEPGVEPEGIESLTMLIWGFVSVAIVLGMIFGSSALYFAAQRQLDAKRVIAPPYFSSDKVITDQQGVLASYAPPASEGKPFTIPIDRAKQLVLADLQSKASE</sequence>
<evidence type="ECO:0000313" key="3">
    <source>
        <dbReference type="Proteomes" id="UP000317421"/>
    </source>
</evidence>
<organism evidence="2 3">
    <name type="scientific">Botrimarina colliarenosi</name>
    <dbReference type="NCBI Taxonomy" id="2528001"/>
    <lineage>
        <taxon>Bacteria</taxon>
        <taxon>Pseudomonadati</taxon>
        <taxon>Planctomycetota</taxon>
        <taxon>Planctomycetia</taxon>
        <taxon>Pirellulales</taxon>
        <taxon>Lacipirellulaceae</taxon>
        <taxon>Botrimarina</taxon>
    </lineage>
</organism>
<dbReference type="EMBL" id="SJPR01000001">
    <property type="protein sequence ID" value="TWT99866.1"/>
    <property type="molecule type" value="Genomic_DNA"/>
</dbReference>
<feature type="transmembrane region" description="Helical" evidence="1">
    <location>
        <begin position="29"/>
        <end position="52"/>
    </location>
</feature>
<accession>A0A5C6AKA8</accession>
<keyword evidence="1" id="KW-1133">Transmembrane helix</keyword>
<proteinExistence type="predicted"/>
<evidence type="ECO:0000313" key="2">
    <source>
        <dbReference type="EMBL" id="TWT99866.1"/>
    </source>
</evidence>
<keyword evidence="1" id="KW-0812">Transmembrane</keyword>
<dbReference type="OrthoDB" id="287405at2"/>
<gene>
    <name evidence="2" type="ORF">Pla108_08090</name>
</gene>
<dbReference type="RefSeq" id="WP_146443234.1">
    <property type="nucleotide sequence ID" value="NZ_SJPR01000001.1"/>
</dbReference>
<name>A0A5C6AKA8_9BACT</name>
<reference evidence="2 3" key="1">
    <citation type="submission" date="2019-02" db="EMBL/GenBank/DDBJ databases">
        <title>Deep-cultivation of Planctomycetes and their phenomic and genomic characterization uncovers novel biology.</title>
        <authorList>
            <person name="Wiegand S."/>
            <person name="Jogler M."/>
            <person name="Boedeker C."/>
            <person name="Pinto D."/>
            <person name="Vollmers J."/>
            <person name="Rivas-Marin E."/>
            <person name="Kohn T."/>
            <person name="Peeters S.H."/>
            <person name="Heuer A."/>
            <person name="Rast P."/>
            <person name="Oberbeckmann S."/>
            <person name="Bunk B."/>
            <person name="Jeske O."/>
            <person name="Meyerdierks A."/>
            <person name="Storesund J.E."/>
            <person name="Kallscheuer N."/>
            <person name="Luecker S."/>
            <person name="Lage O.M."/>
            <person name="Pohl T."/>
            <person name="Merkel B.J."/>
            <person name="Hornburger P."/>
            <person name="Mueller R.-W."/>
            <person name="Bruemmer F."/>
            <person name="Labrenz M."/>
            <person name="Spormann A.M."/>
            <person name="Op Den Camp H."/>
            <person name="Overmann J."/>
            <person name="Amann R."/>
            <person name="Jetten M.S.M."/>
            <person name="Mascher T."/>
            <person name="Medema M.H."/>
            <person name="Devos D.P."/>
            <person name="Kaster A.-K."/>
            <person name="Ovreas L."/>
            <person name="Rohde M."/>
            <person name="Galperin M.Y."/>
            <person name="Jogler C."/>
        </authorList>
    </citation>
    <scope>NUCLEOTIDE SEQUENCE [LARGE SCALE GENOMIC DNA]</scope>
    <source>
        <strain evidence="2 3">Pla108</strain>
    </source>
</reference>
<evidence type="ECO:0000256" key="1">
    <source>
        <dbReference type="SAM" id="Phobius"/>
    </source>
</evidence>